<feature type="transmembrane region" description="Helical" evidence="4">
    <location>
        <begin position="160"/>
        <end position="183"/>
    </location>
</feature>
<keyword evidence="4" id="KW-1133">Transmembrane helix</keyword>
<dbReference type="InterPro" id="IPR036259">
    <property type="entry name" value="MFS_trans_sf"/>
</dbReference>
<dbReference type="SUPFAM" id="SSF103473">
    <property type="entry name" value="MFS general substrate transporter"/>
    <property type="match status" value="1"/>
</dbReference>
<evidence type="ECO:0000256" key="3">
    <source>
        <dbReference type="SAM" id="MobiDB-lite"/>
    </source>
</evidence>
<comment type="caution">
    <text evidence="5">The sequence shown here is derived from an EMBL/GenBank/DDBJ whole genome shotgun (WGS) entry which is preliminary data.</text>
</comment>
<evidence type="ECO:0000256" key="4">
    <source>
        <dbReference type="SAM" id="Phobius"/>
    </source>
</evidence>
<evidence type="ECO:0000313" key="5">
    <source>
        <dbReference type="EMBL" id="KAK4192268.1"/>
    </source>
</evidence>
<keyword evidence="2" id="KW-1003">Cell membrane</keyword>
<dbReference type="Gene3D" id="1.20.1250.20">
    <property type="entry name" value="MFS general substrate transporter like domains"/>
    <property type="match status" value="2"/>
</dbReference>
<name>A0AAN6X2Q5_9PEZI</name>
<evidence type="ECO:0000256" key="1">
    <source>
        <dbReference type="ARBA" id="ARBA00004429"/>
    </source>
</evidence>
<evidence type="ECO:0000313" key="6">
    <source>
        <dbReference type="Proteomes" id="UP001302126"/>
    </source>
</evidence>
<dbReference type="Pfam" id="PF07690">
    <property type="entry name" value="MFS_1"/>
    <property type="match status" value="1"/>
</dbReference>
<keyword evidence="4" id="KW-0472">Membrane</keyword>
<feature type="transmembrane region" description="Helical" evidence="4">
    <location>
        <begin position="412"/>
        <end position="434"/>
    </location>
</feature>
<keyword evidence="4" id="KW-0812">Transmembrane</keyword>
<feature type="transmembrane region" description="Helical" evidence="4">
    <location>
        <begin position="353"/>
        <end position="374"/>
    </location>
</feature>
<organism evidence="5 6">
    <name type="scientific">Podospora australis</name>
    <dbReference type="NCBI Taxonomy" id="1536484"/>
    <lineage>
        <taxon>Eukaryota</taxon>
        <taxon>Fungi</taxon>
        <taxon>Dikarya</taxon>
        <taxon>Ascomycota</taxon>
        <taxon>Pezizomycotina</taxon>
        <taxon>Sordariomycetes</taxon>
        <taxon>Sordariomycetidae</taxon>
        <taxon>Sordariales</taxon>
        <taxon>Podosporaceae</taxon>
        <taxon>Podospora</taxon>
    </lineage>
</organism>
<accession>A0AAN6X2Q5</accession>
<feature type="transmembrane region" description="Helical" evidence="4">
    <location>
        <begin position="327"/>
        <end position="347"/>
    </location>
</feature>
<feature type="transmembrane region" description="Helical" evidence="4">
    <location>
        <begin position="93"/>
        <end position="115"/>
    </location>
</feature>
<protein>
    <submittedName>
        <fullName evidence="5">Glucose/galactose transporter</fullName>
    </submittedName>
</protein>
<reference evidence="5" key="2">
    <citation type="submission" date="2023-05" db="EMBL/GenBank/DDBJ databases">
        <authorList>
            <consortium name="Lawrence Berkeley National Laboratory"/>
            <person name="Steindorff A."/>
            <person name="Hensen N."/>
            <person name="Bonometti L."/>
            <person name="Westerberg I."/>
            <person name="Brannstrom I.O."/>
            <person name="Guillou S."/>
            <person name="Cros-Aarteil S."/>
            <person name="Calhoun S."/>
            <person name="Haridas S."/>
            <person name="Kuo A."/>
            <person name="Mondo S."/>
            <person name="Pangilinan J."/>
            <person name="Riley R."/>
            <person name="Labutti K."/>
            <person name="Andreopoulos B."/>
            <person name="Lipzen A."/>
            <person name="Chen C."/>
            <person name="Yanf M."/>
            <person name="Daum C."/>
            <person name="Ng V."/>
            <person name="Clum A."/>
            <person name="Ohm R."/>
            <person name="Martin F."/>
            <person name="Silar P."/>
            <person name="Natvig D."/>
            <person name="Lalanne C."/>
            <person name="Gautier V."/>
            <person name="Ament-Velasquez S.L."/>
            <person name="Kruys A."/>
            <person name="Hutchinson M.I."/>
            <person name="Powell A.J."/>
            <person name="Barry K."/>
            <person name="Miller A.N."/>
            <person name="Grigoriev I.V."/>
            <person name="Debuchy R."/>
            <person name="Gladieux P."/>
            <person name="Thoren M.H."/>
            <person name="Johannesson H."/>
        </authorList>
    </citation>
    <scope>NUCLEOTIDE SEQUENCE</scope>
    <source>
        <strain evidence="5">PSN309</strain>
    </source>
</reference>
<keyword evidence="6" id="KW-1185">Reference proteome</keyword>
<dbReference type="PANTHER" id="PTHR43702">
    <property type="entry name" value="L-FUCOSE-PROTON SYMPORTER"/>
    <property type="match status" value="1"/>
</dbReference>
<sequence length="485" mass="52568">MAIVWRRKIAVVRDDTVTSAAHLTLRQSMIPNLLVTILFFLWGFAYGLLDVLNSHFQRQLSISASMAAGLSSAYFGAYFLCPPTISGYILRRFGFRITFMAGLSIFAVGCLLFWPSGIKRSFGGFCGSMFVVGAGLATLETAADPFLAICGPPRYSEIRLNLAQAVQGVGSFVAPLLASRVFFGTGIDEKGLENVQWVYLGVAGFDVLLIGLFWLAPMPEITDADMGVQERDIVTEGEKNRGVEGRRIQNDPGPLRKQTNLWLAVWSQFCYVGAQVAVANYFINFCEEAGRDRATSSDLLAVGQGLYAFNRFVAGGLLTIPAFKPRYMLAVYLGLCFVFVVAAMNTAGTASVAMLMLVLCFESCCFATIFTLGLRGLGRHTKTGGSLLVAAISGGMVFPPMTGAVVDARNAHVAMAIPMMGYILAWIYPLYVNVWNNEVMDSHRATTVGIEPSAADNKALELEAQPSRTEKENAHGTAEVQAVPK</sequence>
<dbReference type="Proteomes" id="UP001302126">
    <property type="component" value="Unassembled WGS sequence"/>
</dbReference>
<dbReference type="AlphaFoldDB" id="A0AAN6X2Q5"/>
<feature type="transmembrane region" description="Helical" evidence="4">
    <location>
        <begin position="195"/>
        <end position="216"/>
    </location>
</feature>
<dbReference type="GO" id="GO:0005886">
    <property type="term" value="C:plasma membrane"/>
    <property type="evidence" value="ECO:0007669"/>
    <property type="project" value="UniProtKB-SubCell"/>
</dbReference>
<dbReference type="InterPro" id="IPR011701">
    <property type="entry name" value="MFS"/>
</dbReference>
<gene>
    <name evidence="5" type="ORF">QBC35DRAFT_484777</name>
</gene>
<reference evidence="5" key="1">
    <citation type="journal article" date="2023" name="Mol. Phylogenet. Evol.">
        <title>Genome-scale phylogeny and comparative genomics of the fungal order Sordariales.</title>
        <authorList>
            <person name="Hensen N."/>
            <person name="Bonometti L."/>
            <person name="Westerberg I."/>
            <person name="Brannstrom I.O."/>
            <person name="Guillou S."/>
            <person name="Cros-Aarteil S."/>
            <person name="Calhoun S."/>
            <person name="Haridas S."/>
            <person name="Kuo A."/>
            <person name="Mondo S."/>
            <person name="Pangilinan J."/>
            <person name="Riley R."/>
            <person name="LaButti K."/>
            <person name="Andreopoulos B."/>
            <person name="Lipzen A."/>
            <person name="Chen C."/>
            <person name="Yan M."/>
            <person name="Daum C."/>
            <person name="Ng V."/>
            <person name="Clum A."/>
            <person name="Steindorff A."/>
            <person name="Ohm R.A."/>
            <person name="Martin F."/>
            <person name="Silar P."/>
            <person name="Natvig D.O."/>
            <person name="Lalanne C."/>
            <person name="Gautier V."/>
            <person name="Ament-Velasquez S.L."/>
            <person name="Kruys A."/>
            <person name="Hutchinson M.I."/>
            <person name="Powell A.J."/>
            <person name="Barry K."/>
            <person name="Miller A.N."/>
            <person name="Grigoriev I.V."/>
            <person name="Debuchy R."/>
            <person name="Gladieux P."/>
            <person name="Hiltunen Thoren M."/>
            <person name="Johannesson H."/>
        </authorList>
    </citation>
    <scope>NUCLEOTIDE SEQUENCE</scope>
    <source>
        <strain evidence="5">PSN309</strain>
    </source>
</reference>
<dbReference type="EMBL" id="MU864355">
    <property type="protein sequence ID" value="KAK4192268.1"/>
    <property type="molecule type" value="Genomic_DNA"/>
</dbReference>
<dbReference type="InterPro" id="IPR050375">
    <property type="entry name" value="MFS_TsgA-like"/>
</dbReference>
<dbReference type="PANTHER" id="PTHR43702:SF5">
    <property type="entry name" value="MAJOR FACILITATOR SUPERFAMILY (MFS) PROFILE DOMAIN-CONTAINING PROTEIN"/>
    <property type="match status" value="1"/>
</dbReference>
<comment type="subcellular location">
    <subcellularLocation>
        <location evidence="1">Cell inner membrane</location>
        <topology evidence="1">Multi-pass membrane protein</topology>
    </subcellularLocation>
</comment>
<evidence type="ECO:0000256" key="2">
    <source>
        <dbReference type="ARBA" id="ARBA00022475"/>
    </source>
</evidence>
<feature type="transmembrane region" description="Helical" evidence="4">
    <location>
        <begin position="386"/>
        <end position="406"/>
    </location>
</feature>
<dbReference type="GO" id="GO:0022857">
    <property type="term" value="F:transmembrane transporter activity"/>
    <property type="evidence" value="ECO:0007669"/>
    <property type="project" value="InterPro"/>
</dbReference>
<feature type="transmembrane region" description="Helical" evidence="4">
    <location>
        <begin position="61"/>
        <end position="81"/>
    </location>
</feature>
<feature type="transmembrane region" description="Helical" evidence="4">
    <location>
        <begin position="29"/>
        <end position="49"/>
    </location>
</feature>
<feature type="region of interest" description="Disordered" evidence="3">
    <location>
        <begin position="463"/>
        <end position="485"/>
    </location>
</feature>
<proteinExistence type="predicted"/>